<accession>A0AAW0NXF6</accession>
<feature type="compositionally biased region" description="Low complexity" evidence="1">
    <location>
        <begin position="44"/>
        <end position="58"/>
    </location>
</feature>
<proteinExistence type="predicted"/>
<evidence type="ECO:0000256" key="1">
    <source>
        <dbReference type="SAM" id="MobiDB-lite"/>
    </source>
</evidence>
<name>A0AAW0NXF6_9GOBI</name>
<dbReference type="Proteomes" id="UP001460270">
    <property type="component" value="Unassembled WGS sequence"/>
</dbReference>
<sequence length="111" mass="11935">MPGQCPEESRGTHSTCPREKPLRLSIPMAACSLTPSSTTRWPYPTTASPHSRTTTTTTYPPPGPGPGPRPAARSPRRPRPADLRAVPAHLPARRHPPLHRAQEEAVPDAAA</sequence>
<feature type="compositionally biased region" description="Basic and acidic residues" evidence="1">
    <location>
        <begin position="7"/>
        <end position="22"/>
    </location>
</feature>
<dbReference type="AlphaFoldDB" id="A0AAW0NXF6"/>
<gene>
    <name evidence="2" type="ORF">WMY93_017089</name>
</gene>
<organism evidence="2 3">
    <name type="scientific">Mugilogobius chulae</name>
    <name type="common">yellowstripe goby</name>
    <dbReference type="NCBI Taxonomy" id="88201"/>
    <lineage>
        <taxon>Eukaryota</taxon>
        <taxon>Metazoa</taxon>
        <taxon>Chordata</taxon>
        <taxon>Craniata</taxon>
        <taxon>Vertebrata</taxon>
        <taxon>Euteleostomi</taxon>
        <taxon>Actinopterygii</taxon>
        <taxon>Neopterygii</taxon>
        <taxon>Teleostei</taxon>
        <taxon>Neoteleostei</taxon>
        <taxon>Acanthomorphata</taxon>
        <taxon>Gobiaria</taxon>
        <taxon>Gobiiformes</taxon>
        <taxon>Gobioidei</taxon>
        <taxon>Gobiidae</taxon>
        <taxon>Gobionellinae</taxon>
        <taxon>Mugilogobius</taxon>
    </lineage>
</organism>
<feature type="region of interest" description="Disordered" evidence="1">
    <location>
        <begin position="1"/>
        <end position="111"/>
    </location>
</feature>
<evidence type="ECO:0000313" key="2">
    <source>
        <dbReference type="EMBL" id="KAK7904482.1"/>
    </source>
</evidence>
<comment type="caution">
    <text evidence="2">The sequence shown here is derived from an EMBL/GenBank/DDBJ whole genome shotgun (WGS) entry which is preliminary data.</text>
</comment>
<evidence type="ECO:0000313" key="3">
    <source>
        <dbReference type="Proteomes" id="UP001460270"/>
    </source>
</evidence>
<dbReference type="EMBL" id="JBBPFD010000012">
    <property type="protein sequence ID" value="KAK7904482.1"/>
    <property type="molecule type" value="Genomic_DNA"/>
</dbReference>
<reference evidence="3" key="1">
    <citation type="submission" date="2024-04" db="EMBL/GenBank/DDBJ databases">
        <title>Salinicola lusitanus LLJ914,a marine bacterium isolated from the Okinawa Trough.</title>
        <authorList>
            <person name="Li J."/>
        </authorList>
    </citation>
    <scope>NUCLEOTIDE SEQUENCE [LARGE SCALE GENOMIC DNA]</scope>
</reference>
<keyword evidence="3" id="KW-1185">Reference proteome</keyword>
<protein>
    <submittedName>
        <fullName evidence="2">Uncharacterized protein</fullName>
    </submittedName>
</protein>
<feature type="compositionally biased region" description="Pro residues" evidence="1">
    <location>
        <begin position="59"/>
        <end position="69"/>
    </location>
</feature>